<keyword evidence="3" id="KW-1185">Reference proteome</keyword>
<feature type="compositionally biased region" description="Low complexity" evidence="1">
    <location>
        <begin position="173"/>
        <end position="190"/>
    </location>
</feature>
<comment type="caution">
    <text evidence="2">The sequence shown here is derived from an EMBL/GenBank/DDBJ whole genome shotgun (WGS) entry which is preliminary data.</text>
</comment>
<reference evidence="2" key="1">
    <citation type="journal article" date="2014" name="Int. J. Syst. Evol. Microbiol.">
        <title>Complete genome sequence of Corynebacterium casei LMG S-19264T (=DSM 44701T), isolated from a smear-ripened cheese.</title>
        <authorList>
            <consortium name="US DOE Joint Genome Institute (JGI-PGF)"/>
            <person name="Walter F."/>
            <person name="Albersmeier A."/>
            <person name="Kalinowski J."/>
            <person name="Ruckert C."/>
        </authorList>
    </citation>
    <scope>NUCLEOTIDE SEQUENCE</scope>
    <source>
        <strain evidence="2">CGMCC 1.14988</strain>
    </source>
</reference>
<protein>
    <submittedName>
        <fullName evidence="2">Uncharacterized protein</fullName>
    </submittedName>
</protein>
<dbReference type="EMBL" id="BMHA01000001">
    <property type="protein sequence ID" value="GGI02495.1"/>
    <property type="molecule type" value="Genomic_DNA"/>
</dbReference>
<feature type="region of interest" description="Disordered" evidence="1">
    <location>
        <begin position="164"/>
        <end position="190"/>
    </location>
</feature>
<proteinExistence type="predicted"/>
<reference evidence="2" key="2">
    <citation type="submission" date="2020-09" db="EMBL/GenBank/DDBJ databases">
        <authorList>
            <person name="Sun Q."/>
            <person name="Zhou Y."/>
        </authorList>
    </citation>
    <scope>NUCLEOTIDE SEQUENCE</scope>
    <source>
        <strain evidence="2">CGMCC 1.14988</strain>
    </source>
</reference>
<sequence>MSSVVHPLRPAAPSPLLGKLLAAVRPEFQLELIRIDPDHPVFARGRCTVVGCERGGWSKQLCDAHYNRWRLAGRPSLAGYCATTGPIRSGKTLNRTDAFDLRALPLQLRLEVAYSIQRRHDERRVRLIPVLVYQLVALLSNGGVESLLDRPIQDWVAEANETGRARAGSRTIGRPAPLRLPASARPGRGR</sequence>
<dbReference type="RefSeq" id="WP_130648119.1">
    <property type="nucleotide sequence ID" value="NZ_BMHA01000001.1"/>
</dbReference>
<name>A0A8J3A4S0_9ACTN</name>
<dbReference type="OrthoDB" id="8421690at2"/>
<dbReference type="AlphaFoldDB" id="A0A8J3A4S0"/>
<accession>A0A8J3A4S0</accession>
<organism evidence="2 3">
    <name type="scientific">Egicoccus halophilus</name>
    <dbReference type="NCBI Taxonomy" id="1670830"/>
    <lineage>
        <taxon>Bacteria</taxon>
        <taxon>Bacillati</taxon>
        <taxon>Actinomycetota</taxon>
        <taxon>Nitriliruptoria</taxon>
        <taxon>Egicoccales</taxon>
        <taxon>Egicoccaceae</taxon>
        <taxon>Egicoccus</taxon>
    </lineage>
</organism>
<evidence type="ECO:0000256" key="1">
    <source>
        <dbReference type="SAM" id="MobiDB-lite"/>
    </source>
</evidence>
<evidence type="ECO:0000313" key="2">
    <source>
        <dbReference type="EMBL" id="GGI02495.1"/>
    </source>
</evidence>
<gene>
    <name evidence="2" type="ORF">GCM10011354_00550</name>
</gene>
<evidence type="ECO:0000313" key="3">
    <source>
        <dbReference type="Proteomes" id="UP000650511"/>
    </source>
</evidence>
<dbReference type="Proteomes" id="UP000650511">
    <property type="component" value="Unassembled WGS sequence"/>
</dbReference>